<dbReference type="Pfam" id="PF00172">
    <property type="entry name" value="Zn_clus"/>
    <property type="match status" value="1"/>
</dbReference>
<feature type="compositionally biased region" description="Low complexity" evidence="5">
    <location>
        <begin position="70"/>
        <end position="85"/>
    </location>
</feature>
<evidence type="ECO:0000313" key="7">
    <source>
        <dbReference type="EMBL" id="CRL30437.1"/>
    </source>
</evidence>
<protein>
    <submittedName>
        <fullName evidence="7">Fungal transcriptional regulatory protein, N-terminal</fullName>
    </submittedName>
</protein>
<organism evidence="7 8">
    <name type="scientific">Penicillium camemberti (strain FM 013)</name>
    <dbReference type="NCBI Taxonomy" id="1429867"/>
    <lineage>
        <taxon>Eukaryota</taxon>
        <taxon>Fungi</taxon>
        <taxon>Dikarya</taxon>
        <taxon>Ascomycota</taxon>
        <taxon>Pezizomycotina</taxon>
        <taxon>Eurotiomycetes</taxon>
        <taxon>Eurotiomycetidae</taxon>
        <taxon>Eurotiales</taxon>
        <taxon>Aspergillaceae</taxon>
        <taxon>Penicillium</taxon>
    </lineage>
</organism>
<evidence type="ECO:0000256" key="1">
    <source>
        <dbReference type="ARBA" id="ARBA00023015"/>
    </source>
</evidence>
<name>A0A0G4PWD5_PENC3</name>
<keyword evidence="3" id="KW-0804">Transcription</keyword>
<dbReference type="GO" id="GO:0000981">
    <property type="term" value="F:DNA-binding transcription factor activity, RNA polymerase II-specific"/>
    <property type="evidence" value="ECO:0007669"/>
    <property type="project" value="InterPro"/>
</dbReference>
<proteinExistence type="predicted"/>
<dbReference type="PANTHER" id="PTHR31668">
    <property type="entry name" value="GLUCOSE TRANSPORT TRANSCRIPTION REGULATOR RGT1-RELATED-RELATED"/>
    <property type="match status" value="1"/>
</dbReference>
<evidence type="ECO:0000259" key="6">
    <source>
        <dbReference type="PROSITE" id="PS50048"/>
    </source>
</evidence>
<reference evidence="7 8" key="1">
    <citation type="journal article" date="2014" name="Nat. Commun.">
        <title>Multiple recent horizontal transfers of a large genomic region in cheese making fungi.</title>
        <authorList>
            <person name="Cheeseman K."/>
            <person name="Ropars J."/>
            <person name="Renault P."/>
            <person name="Dupont J."/>
            <person name="Gouzy J."/>
            <person name="Branca A."/>
            <person name="Abraham A.L."/>
            <person name="Ceppi M."/>
            <person name="Conseiller E."/>
            <person name="Debuchy R."/>
            <person name="Malagnac F."/>
            <person name="Goarin A."/>
            <person name="Silar P."/>
            <person name="Lacoste S."/>
            <person name="Sallet E."/>
            <person name="Bensimon A."/>
            <person name="Giraud T."/>
            <person name="Brygoo Y."/>
        </authorList>
    </citation>
    <scope>NUCLEOTIDE SEQUENCE [LARGE SCALE GENOMIC DNA]</scope>
    <source>
        <strain evidence="8">FM 013</strain>
    </source>
</reference>
<evidence type="ECO:0000256" key="3">
    <source>
        <dbReference type="ARBA" id="ARBA00023163"/>
    </source>
</evidence>
<dbReference type="InterPro" id="IPR036864">
    <property type="entry name" value="Zn2-C6_fun-type_DNA-bd_sf"/>
</dbReference>
<dbReference type="Proteomes" id="UP000053732">
    <property type="component" value="Unassembled WGS sequence"/>
</dbReference>
<keyword evidence="8" id="KW-1185">Reference proteome</keyword>
<dbReference type="GO" id="GO:0003677">
    <property type="term" value="F:DNA binding"/>
    <property type="evidence" value="ECO:0007669"/>
    <property type="project" value="UniProtKB-KW"/>
</dbReference>
<dbReference type="SUPFAM" id="SSF57701">
    <property type="entry name" value="Zn2/Cys6 DNA-binding domain"/>
    <property type="match status" value="1"/>
</dbReference>
<dbReference type="Gene3D" id="4.10.240.10">
    <property type="entry name" value="Zn(2)-C6 fungal-type DNA-binding domain"/>
    <property type="match status" value="1"/>
</dbReference>
<feature type="domain" description="Zn(2)-C6 fungal-type" evidence="6">
    <location>
        <begin position="9"/>
        <end position="39"/>
    </location>
</feature>
<dbReference type="InterPro" id="IPR050797">
    <property type="entry name" value="Carb_Metab_Trans_Reg"/>
</dbReference>
<dbReference type="GO" id="GO:0008270">
    <property type="term" value="F:zinc ion binding"/>
    <property type="evidence" value="ECO:0007669"/>
    <property type="project" value="InterPro"/>
</dbReference>
<evidence type="ECO:0000256" key="4">
    <source>
        <dbReference type="ARBA" id="ARBA00023242"/>
    </source>
</evidence>
<keyword evidence="1" id="KW-0805">Transcription regulation</keyword>
<keyword evidence="4" id="KW-0539">Nucleus</keyword>
<dbReference type="GO" id="GO:0005634">
    <property type="term" value="C:nucleus"/>
    <property type="evidence" value="ECO:0007669"/>
    <property type="project" value="TreeGrafter"/>
</dbReference>
<feature type="region of interest" description="Disordered" evidence="5">
    <location>
        <begin position="38"/>
        <end position="92"/>
    </location>
</feature>
<sequence length="369" mass="41154">MNPTRQRNSCEACRARKLRCSGEKSGCSRCRGLTLTCKFKDKGAPGRPRKRARQEEPDHDLPDGEEQIGSSSSSHFSPVVSQSPFGPQETGNMLMAAGEFDSLPYEVSGNCGFDSSHWEMLGNGDMCSFPLGLLQTSRQNTLHDPEVPPIALEPYISPMSFSQSCKCDEEVSDLVRNLSRANMSHDIIPMLRTGVSLTERLLICPMCYDVSKPPRVTVQNVLLIGQLMFEVTAGYQKYIRWLDKHCTELDVRNETRTVYLDSGLGAPSELNLQIGGEKLRDLVVHGLQTDAERLLVLGKQFAQRQRNRHMVGHETCPNSEGRCRSKEDAVNHDPLDLCPHDPVARKLVPCFRIVDEVRGMIKQVADAVV</sequence>
<dbReference type="GO" id="GO:0001080">
    <property type="term" value="P:nitrogen catabolite activation of transcription from RNA polymerase II promoter"/>
    <property type="evidence" value="ECO:0007669"/>
    <property type="project" value="TreeGrafter"/>
</dbReference>
<evidence type="ECO:0000256" key="5">
    <source>
        <dbReference type="SAM" id="MobiDB-lite"/>
    </source>
</evidence>
<evidence type="ECO:0000256" key="2">
    <source>
        <dbReference type="ARBA" id="ARBA00023125"/>
    </source>
</evidence>
<keyword evidence="2" id="KW-0238">DNA-binding</keyword>
<feature type="compositionally biased region" description="Basic and acidic residues" evidence="5">
    <location>
        <begin position="53"/>
        <end position="62"/>
    </location>
</feature>
<dbReference type="PANTHER" id="PTHR31668:SF4">
    <property type="entry name" value="TRANSCRIPTIONAL ACTIVATOR PROTEIN DAL81"/>
    <property type="match status" value="1"/>
</dbReference>
<dbReference type="AlphaFoldDB" id="A0A0G4PWD5"/>
<dbReference type="EMBL" id="HG793184">
    <property type="protein sequence ID" value="CRL30437.1"/>
    <property type="molecule type" value="Genomic_DNA"/>
</dbReference>
<evidence type="ECO:0000313" key="8">
    <source>
        <dbReference type="Proteomes" id="UP000053732"/>
    </source>
</evidence>
<gene>
    <name evidence="7" type="ORF">PCAMFM013_S051g000040</name>
</gene>
<dbReference type="InterPro" id="IPR001138">
    <property type="entry name" value="Zn2Cys6_DnaBD"/>
</dbReference>
<dbReference type="CDD" id="cd00067">
    <property type="entry name" value="GAL4"/>
    <property type="match status" value="1"/>
</dbReference>
<dbReference type="PROSITE" id="PS00463">
    <property type="entry name" value="ZN2_CY6_FUNGAL_1"/>
    <property type="match status" value="1"/>
</dbReference>
<dbReference type="PROSITE" id="PS50048">
    <property type="entry name" value="ZN2_CY6_FUNGAL_2"/>
    <property type="match status" value="1"/>
</dbReference>
<dbReference type="SMART" id="SM00066">
    <property type="entry name" value="GAL4"/>
    <property type="match status" value="1"/>
</dbReference>
<accession>A0A0G4PWD5</accession>